<feature type="chain" id="PRO_5040250084" evidence="3">
    <location>
        <begin position="35"/>
        <end position="240"/>
    </location>
</feature>
<sequence>MQYILNFSSNWKMKVTRHLSDAVLFFLVLHGCYCEDMSNDVPMNIPNDDDDMRVRDGSGDGEYRETEEEGRNSSDDYSHYGYMEDSEFILNEYGMSVEHGIENGNEDESELGEEKNETEGKDLLPISLLAISVGISLVVIVSIVIVMASLIYFLQKKRSSHNIKHIKQKERRRNEHDRNTCGFSLNFDYEPTERDRSKPMILEMSYYETPMATNSSHFEYDYPINTVRARCTKAEDYLNV</sequence>
<feature type="region of interest" description="Disordered" evidence="1">
    <location>
        <begin position="44"/>
        <end position="78"/>
    </location>
</feature>
<evidence type="ECO:0000313" key="5">
    <source>
        <dbReference type="Proteomes" id="UP001152320"/>
    </source>
</evidence>
<dbReference type="AlphaFoldDB" id="A0A9Q1H607"/>
<dbReference type="EMBL" id="JAIZAY010000011">
    <property type="protein sequence ID" value="KAJ8033661.1"/>
    <property type="molecule type" value="Genomic_DNA"/>
</dbReference>
<keyword evidence="2" id="KW-0812">Transmembrane</keyword>
<keyword evidence="2" id="KW-1133">Transmembrane helix</keyword>
<comment type="caution">
    <text evidence="4">The sequence shown here is derived from an EMBL/GenBank/DDBJ whole genome shotgun (WGS) entry which is preliminary data.</text>
</comment>
<evidence type="ECO:0000256" key="1">
    <source>
        <dbReference type="SAM" id="MobiDB-lite"/>
    </source>
</evidence>
<accession>A0A9Q1H607</accession>
<evidence type="ECO:0000256" key="2">
    <source>
        <dbReference type="SAM" id="Phobius"/>
    </source>
</evidence>
<feature type="compositionally biased region" description="Basic and acidic residues" evidence="1">
    <location>
        <begin position="52"/>
        <end position="78"/>
    </location>
</feature>
<organism evidence="4 5">
    <name type="scientific">Holothuria leucospilota</name>
    <name type="common">Black long sea cucumber</name>
    <name type="synonym">Mertensiothuria leucospilota</name>
    <dbReference type="NCBI Taxonomy" id="206669"/>
    <lineage>
        <taxon>Eukaryota</taxon>
        <taxon>Metazoa</taxon>
        <taxon>Echinodermata</taxon>
        <taxon>Eleutherozoa</taxon>
        <taxon>Echinozoa</taxon>
        <taxon>Holothuroidea</taxon>
        <taxon>Aspidochirotacea</taxon>
        <taxon>Aspidochirotida</taxon>
        <taxon>Holothuriidae</taxon>
        <taxon>Holothuria</taxon>
    </lineage>
</organism>
<dbReference type="Proteomes" id="UP001152320">
    <property type="component" value="Chromosome 11"/>
</dbReference>
<evidence type="ECO:0000313" key="4">
    <source>
        <dbReference type="EMBL" id="KAJ8033661.1"/>
    </source>
</evidence>
<feature type="transmembrane region" description="Helical" evidence="2">
    <location>
        <begin position="126"/>
        <end position="154"/>
    </location>
</feature>
<protein>
    <submittedName>
        <fullName evidence="4">Uncharacterized protein</fullName>
    </submittedName>
</protein>
<keyword evidence="3" id="KW-0732">Signal</keyword>
<keyword evidence="5" id="KW-1185">Reference proteome</keyword>
<reference evidence="4" key="1">
    <citation type="submission" date="2021-10" db="EMBL/GenBank/DDBJ databases">
        <title>Tropical sea cucumber genome reveals ecological adaptation and Cuvierian tubules defense mechanism.</title>
        <authorList>
            <person name="Chen T."/>
        </authorList>
    </citation>
    <scope>NUCLEOTIDE SEQUENCE</scope>
    <source>
        <strain evidence="4">Nanhai2018</strain>
        <tissue evidence="4">Muscle</tissue>
    </source>
</reference>
<evidence type="ECO:0000256" key="3">
    <source>
        <dbReference type="SAM" id="SignalP"/>
    </source>
</evidence>
<keyword evidence="2" id="KW-0472">Membrane</keyword>
<name>A0A9Q1H607_HOLLE</name>
<proteinExistence type="predicted"/>
<feature type="signal peptide" evidence="3">
    <location>
        <begin position="1"/>
        <end position="34"/>
    </location>
</feature>
<gene>
    <name evidence="4" type="ORF">HOLleu_23979</name>
</gene>